<reference evidence="8 9" key="1">
    <citation type="journal article" date="2018" name="Sci. Rep.">
        <title>A novel species of the marine cyanobacterium Acaryochloris with a unique pigment content and lifestyle.</title>
        <authorList>
            <person name="Partensky F."/>
            <person name="Six C."/>
            <person name="Ratin M."/>
            <person name="Garczarek L."/>
            <person name="Vaulot D."/>
            <person name="Probert I."/>
            <person name="Calteau A."/>
            <person name="Gourvil P."/>
            <person name="Marie D."/>
            <person name="Grebert T."/>
            <person name="Bouchier C."/>
            <person name="Le Panse S."/>
            <person name="Gachenot M."/>
            <person name="Rodriguez F."/>
            <person name="Garrido J.L."/>
        </authorList>
    </citation>
    <scope>NUCLEOTIDE SEQUENCE [LARGE SCALE GENOMIC DNA]</scope>
    <source>
        <strain evidence="8 9">RCC1774</strain>
    </source>
</reference>
<dbReference type="EMBL" id="PQWO01000008">
    <property type="protein sequence ID" value="PZD72727.1"/>
    <property type="molecule type" value="Genomic_DNA"/>
</dbReference>
<dbReference type="GO" id="GO:0046872">
    <property type="term" value="F:metal ion binding"/>
    <property type="evidence" value="ECO:0007669"/>
    <property type="project" value="UniProtKB-KW"/>
</dbReference>
<dbReference type="SUPFAM" id="SSF53732">
    <property type="entry name" value="Aconitase iron-sulfur domain"/>
    <property type="match status" value="1"/>
</dbReference>
<keyword evidence="5 8" id="KW-0456">Lyase</keyword>
<evidence type="ECO:0000313" key="8">
    <source>
        <dbReference type="EMBL" id="PZD72727.1"/>
    </source>
</evidence>
<protein>
    <submittedName>
        <fullName evidence="8">2,3-dimethylmalate dehydratase large subunit</fullName>
        <ecNumber evidence="8">4.2.1.85</ecNumber>
    </submittedName>
</protein>
<gene>
    <name evidence="8" type="primary">dmdA_1</name>
    <name evidence="8" type="ORF">C1752_03188</name>
</gene>
<dbReference type="RefSeq" id="WP_110986643.1">
    <property type="nucleotide sequence ID" value="NZ_CAWNWM010000008.1"/>
</dbReference>
<dbReference type="GO" id="GO:0051539">
    <property type="term" value="F:4 iron, 4 sulfur cluster binding"/>
    <property type="evidence" value="ECO:0007669"/>
    <property type="project" value="UniProtKB-KW"/>
</dbReference>
<dbReference type="EC" id="4.2.1.85" evidence="8"/>
<evidence type="ECO:0000256" key="4">
    <source>
        <dbReference type="ARBA" id="ARBA00023014"/>
    </source>
</evidence>
<dbReference type="Gene3D" id="3.20.19.10">
    <property type="entry name" value="Aconitase, domain 4"/>
    <property type="match status" value="1"/>
</dbReference>
<dbReference type="InterPro" id="IPR036008">
    <property type="entry name" value="Aconitase_4Fe-4S_dom"/>
</dbReference>
<dbReference type="InterPro" id="IPR001030">
    <property type="entry name" value="Acoase/IPM_deHydtase_lsu_aba"/>
</dbReference>
<evidence type="ECO:0000313" key="9">
    <source>
        <dbReference type="Proteomes" id="UP000248857"/>
    </source>
</evidence>
<dbReference type="NCBIfam" id="TIGR01343">
    <property type="entry name" value="hacA_fam"/>
    <property type="match status" value="1"/>
</dbReference>
<name>A0A2W1JWE8_9CYAN</name>
<dbReference type="CDD" id="cd01577">
    <property type="entry name" value="IPMI_Swivel"/>
    <property type="match status" value="1"/>
</dbReference>
<dbReference type="PANTHER" id="PTHR43822">
    <property type="entry name" value="HOMOACONITASE, MITOCHONDRIAL-RELATED"/>
    <property type="match status" value="1"/>
</dbReference>
<keyword evidence="9" id="KW-1185">Reference proteome</keyword>
<evidence type="ECO:0000256" key="5">
    <source>
        <dbReference type="ARBA" id="ARBA00023239"/>
    </source>
</evidence>
<feature type="domain" description="Aconitase/3-isopropylmalate dehydratase large subunit alpha/beta/alpha" evidence="6">
    <location>
        <begin position="170"/>
        <end position="568"/>
    </location>
</feature>
<accession>A0A2W1JWE8</accession>
<dbReference type="Gene3D" id="3.30.499.10">
    <property type="entry name" value="Aconitase, domain 3"/>
    <property type="match status" value="2"/>
</dbReference>
<dbReference type="SUPFAM" id="SSF52016">
    <property type="entry name" value="LeuD/IlvD-like"/>
    <property type="match status" value="1"/>
</dbReference>
<dbReference type="GO" id="GO:0170034">
    <property type="term" value="P:L-amino acid biosynthetic process"/>
    <property type="evidence" value="ECO:0007669"/>
    <property type="project" value="UniProtKB-ARBA"/>
</dbReference>
<dbReference type="AlphaFoldDB" id="A0A2W1JWE8"/>
<dbReference type="Pfam" id="PF00330">
    <property type="entry name" value="Aconitase"/>
    <property type="match status" value="1"/>
</dbReference>
<dbReference type="PANTHER" id="PTHR43822:SF2">
    <property type="entry name" value="HOMOACONITASE, MITOCHONDRIAL"/>
    <property type="match status" value="1"/>
</dbReference>
<dbReference type="NCBIfam" id="NF001614">
    <property type="entry name" value="PRK00402.1"/>
    <property type="match status" value="1"/>
</dbReference>
<keyword evidence="3" id="KW-0408">Iron</keyword>
<keyword evidence="2" id="KW-0479">Metal-binding</keyword>
<dbReference type="GO" id="GO:0170038">
    <property type="term" value="P:proteinogenic amino acid biosynthetic process"/>
    <property type="evidence" value="ECO:0007669"/>
    <property type="project" value="UniProtKB-ARBA"/>
</dbReference>
<dbReference type="Pfam" id="PF00694">
    <property type="entry name" value="Aconitase_C"/>
    <property type="match status" value="1"/>
</dbReference>
<comment type="caution">
    <text evidence="8">The sequence shown here is derived from an EMBL/GenBank/DDBJ whole genome shotgun (WGS) entry which is preliminary data.</text>
</comment>
<dbReference type="GO" id="GO:0003861">
    <property type="term" value="F:3-isopropylmalate dehydratase activity"/>
    <property type="evidence" value="ECO:0007669"/>
    <property type="project" value="InterPro"/>
</dbReference>
<dbReference type="GO" id="GO:0047868">
    <property type="term" value="F:dimethylmaleate hydratase activity"/>
    <property type="evidence" value="ECO:0007669"/>
    <property type="project" value="UniProtKB-EC"/>
</dbReference>
<organism evidence="8 9">
    <name type="scientific">Acaryochloris thomasi RCC1774</name>
    <dbReference type="NCBI Taxonomy" id="1764569"/>
    <lineage>
        <taxon>Bacteria</taxon>
        <taxon>Bacillati</taxon>
        <taxon>Cyanobacteriota</taxon>
        <taxon>Cyanophyceae</taxon>
        <taxon>Acaryochloridales</taxon>
        <taxon>Acaryochloridaceae</taxon>
        <taxon>Acaryochloris</taxon>
        <taxon>Acaryochloris thomasi</taxon>
    </lineage>
</organism>
<dbReference type="InterPro" id="IPR015928">
    <property type="entry name" value="Aconitase/3IPM_dehydase_swvl"/>
</dbReference>
<keyword evidence="4" id="KW-0411">Iron-sulfur</keyword>
<dbReference type="InterPro" id="IPR006251">
    <property type="entry name" value="Homoacnase/IPMdehydase_lsu"/>
</dbReference>
<dbReference type="PRINTS" id="PR00415">
    <property type="entry name" value="ACONITASE"/>
</dbReference>
<dbReference type="CDD" id="cd01583">
    <property type="entry name" value="IPMI"/>
    <property type="match status" value="1"/>
</dbReference>
<evidence type="ECO:0000256" key="3">
    <source>
        <dbReference type="ARBA" id="ARBA00023004"/>
    </source>
</evidence>
<dbReference type="InterPro" id="IPR015931">
    <property type="entry name" value="Acnase/IPM_dHydase_lsu_aba_1/3"/>
</dbReference>
<dbReference type="InterPro" id="IPR050067">
    <property type="entry name" value="IPM_dehydratase_rel_enz"/>
</dbReference>
<dbReference type="InterPro" id="IPR033941">
    <property type="entry name" value="IPMI_cat"/>
</dbReference>
<proteinExistence type="predicted"/>
<evidence type="ECO:0000256" key="1">
    <source>
        <dbReference type="ARBA" id="ARBA00022485"/>
    </source>
</evidence>
<sequence>MTKEKVLQLGNDINTDDIIPAKRGTNGDPGHLKRYVLEHLIGVDQLLQYDVIEAGENFGCGSSREYAPLAIQAAGIKEVRARSFAEIFYRNSINIGLPLETFAEQSQDPVVTAITEAGGLFPFNKQRQRGEVQLPKGKTLPRPMTMAEKMLAQASGNAYVKPGELVFAQVDLAMSHDAIAGPVAALFHQHFGADVKVWDPQKLVLVADHFIQINDIRPDTGAPTMYKNMVAFAQEQNCHLLDMVSPGEAAGICHVLLPEQGFIRPGMIVAGTDSHSCTYGAFGAFSTGVGSTDMANLFAMGDLWIRVPATILIELSGTLPTGVSAKDIMLFILGQIGCSGATSKVLEFRGSIITQLPMDERMTLANMAIECGAMCGLIAPDQVTEQYVKQQTSEPFETVLSDFEAEFEQVYRFDLSALEPQVARPPKPDQVVDIGALGDVPITRAFIGSCTGGKLHDLEQAAAVYSAPRSDGKQRRISPDVQLFVVPASQAVRHKAEALGYLQTLEQAGAQILKSGCGACINAGAGTLGRKETGIYATNRNFKGRSGDPSAYNYLASPRVVAISALRGKITDQLD</sequence>
<evidence type="ECO:0000259" key="7">
    <source>
        <dbReference type="Pfam" id="PF00694"/>
    </source>
</evidence>
<dbReference type="Proteomes" id="UP000248857">
    <property type="component" value="Unassembled WGS sequence"/>
</dbReference>
<dbReference type="InterPro" id="IPR033940">
    <property type="entry name" value="IPMI_Swivel"/>
</dbReference>
<evidence type="ECO:0000256" key="2">
    <source>
        <dbReference type="ARBA" id="ARBA00022723"/>
    </source>
</evidence>
<dbReference type="InterPro" id="IPR000573">
    <property type="entry name" value="AconitaseA/IPMdHydase_ssu_swvl"/>
</dbReference>
<evidence type="ECO:0000259" key="6">
    <source>
        <dbReference type="Pfam" id="PF00330"/>
    </source>
</evidence>
<feature type="domain" description="Aconitase A/isopropylmalate dehydratase small subunit swivel" evidence="7">
    <location>
        <begin position="51"/>
        <end position="100"/>
    </location>
</feature>
<keyword evidence="1" id="KW-0004">4Fe-4S</keyword>
<dbReference type="OrthoDB" id="9802769at2"/>